<sequence>MYLCKETHAMLNEQALLLDGEGAAFTIHYWGVIPQLFDNPVHKHSFFEICYVMNGEGEYTDNGTTYPLREGTHFCSKPGATHQIRTKEGLFLVYVAFELDETRSQNRYIDSFRVLAEQGTVCIPDGNETPTAHLWKALLLTEKGNLPPPAVTSVARALLLSFLALFGNRESSVSSRGDSAVIVRQAKLYIRDNLSQPLNLRDIARYLNVSERHLSRLFSAGIHENFTNYIRDERIRKAAGLLTASELSIKEIAAATGFSSVHYFTRVFMRVKRFSPGRYRQKFGKFNEKDYSKDQI</sequence>
<dbReference type="GO" id="GO:0003700">
    <property type="term" value="F:DNA-binding transcription factor activity"/>
    <property type="evidence" value="ECO:0007669"/>
    <property type="project" value="InterPro"/>
</dbReference>
<dbReference type="SUPFAM" id="SSF46689">
    <property type="entry name" value="Homeodomain-like"/>
    <property type="match status" value="2"/>
</dbReference>
<dbReference type="Gene3D" id="1.10.10.60">
    <property type="entry name" value="Homeodomain-like"/>
    <property type="match status" value="2"/>
</dbReference>
<reference evidence="5 6" key="1">
    <citation type="submission" date="2020-04" db="EMBL/GenBank/DDBJ databases">
        <title>Genome sequencing of novel species.</title>
        <authorList>
            <person name="Heo J."/>
            <person name="Kim S.-J."/>
            <person name="Kim J.-S."/>
            <person name="Hong S.-B."/>
            <person name="Kwon S.-W."/>
        </authorList>
    </citation>
    <scope>NUCLEOTIDE SEQUENCE [LARGE SCALE GENOMIC DNA]</scope>
    <source>
        <strain evidence="5 6">MFER-1</strain>
    </source>
</reference>
<keyword evidence="1" id="KW-0805">Transcription regulation</keyword>
<dbReference type="SUPFAM" id="SSF51182">
    <property type="entry name" value="RmlC-like cupins"/>
    <property type="match status" value="1"/>
</dbReference>
<dbReference type="InterPro" id="IPR011051">
    <property type="entry name" value="RmlC_Cupin_sf"/>
</dbReference>
<gene>
    <name evidence="5" type="ORF">HH215_29745</name>
</gene>
<dbReference type="AlphaFoldDB" id="A0A7Z2ZPA0"/>
<dbReference type="PROSITE" id="PS01124">
    <property type="entry name" value="HTH_ARAC_FAMILY_2"/>
    <property type="match status" value="1"/>
</dbReference>
<accession>A0A7Z2ZPA0</accession>
<keyword evidence="2" id="KW-0238">DNA-binding</keyword>
<evidence type="ECO:0000313" key="5">
    <source>
        <dbReference type="EMBL" id="QJD86944.1"/>
    </source>
</evidence>
<dbReference type="Gene3D" id="2.60.120.10">
    <property type="entry name" value="Jelly Rolls"/>
    <property type="match status" value="1"/>
</dbReference>
<dbReference type="SMART" id="SM00342">
    <property type="entry name" value="HTH_ARAC"/>
    <property type="match status" value="1"/>
</dbReference>
<dbReference type="EMBL" id="CP051680">
    <property type="protein sequence ID" value="QJD86944.1"/>
    <property type="molecule type" value="Genomic_DNA"/>
</dbReference>
<keyword evidence="6" id="KW-1185">Reference proteome</keyword>
<dbReference type="RefSeq" id="WP_169283190.1">
    <property type="nucleotide sequence ID" value="NZ_CP051680.1"/>
</dbReference>
<evidence type="ECO:0000256" key="3">
    <source>
        <dbReference type="ARBA" id="ARBA00023163"/>
    </source>
</evidence>
<feature type="domain" description="HTH araC/xylS-type" evidence="4">
    <location>
        <begin position="184"/>
        <end position="282"/>
    </location>
</feature>
<organism evidence="5 6">
    <name type="scientific">Cohnella herbarum</name>
    <dbReference type="NCBI Taxonomy" id="2728023"/>
    <lineage>
        <taxon>Bacteria</taxon>
        <taxon>Bacillati</taxon>
        <taxon>Bacillota</taxon>
        <taxon>Bacilli</taxon>
        <taxon>Bacillales</taxon>
        <taxon>Paenibacillaceae</taxon>
        <taxon>Cohnella</taxon>
    </lineage>
</organism>
<dbReference type="PANTHER" id="PTHR43280:SF28">
    <property type="entry name" value="HTH-TYPE TRANSCRIPTIONAL ACTIVATOR RHAS"/>
    <property type="match status" value="1"/>
</dbReference>
<name>A0A7Z2ZPA0_9BACL</name>
<evidence type="ECO:0000256" key="2">
    <source>
        <dbReference type="ARBA" id="ARBA00023125"/>
    </source>
</evidence>
<dbReference type="Pfam" id="PF12833">
    <property type="entry name" value="HTH_18"/>
    <property type="match status" value="1"/>
</dbReference>
<dbReference type="InterPro" id="IPR009057">
    <property type="entry name" value="Homeodomain-like_sf"/>
</dbReference>
<protein>
    <submittedName>
        <fullName evidence="5">AraC family transcriptional regulator</fullName>
    </submittedName>
</protein>
<dbReference type="InterPro" id="IPR018060">
    <property type="entry name" value="HTH_AraC"/>
</dbReference>
<dbReference type="Pfam" id="PF02311">
    <property type="entry name" value="AraC_binding"/>
    <property type="match status" value="1"/>
</dbReference>
<dbReference type="Proteomes" id="UP000502248">
    <property type="component" value="Chromosome"/>
</dbReference>
<dbReference type="InterPro" id="IPR014710">
    <property type="entry name" value="RmlC-like_jellyroll"/>
</dbReference>
<dbReference type="GO" id="GO:0043565">
    <property type="term" value="F:sequence-specific DNA binding"/>
    <property type="evidence" value="ECO:0007669"/>
    <property type="project" value="InterPro"/>
</dbReference>
<evidence type="ECO:0000259" key="4">
    <source>
        <dbReference type="PROSITE" id="PS01124"/>
    </source>
</evidence>
<proteinExistence type="predicted"/>
<dbReference type="PANTHER" id="PTHR43280">
    <property type="entry name" value="ARAC-FAMILY TRANSCRIPTIONAL REGULATOR"/>
    <property type="match status" value="1"/>
</dbReference>
<evidence type="ECO:0000256" key="1">
    <source>
        <dbReference type="ARBA" id="ARBA00023015"/>
    </source>
</evidence>
<dbReference type="KEGG" id="cheb:HH215_29745"/>
<keyword evidence="3" id="KW-0804">Transcription</keyword>
<evidence type="ECO:0000313" key="6">
    <source>
        <dbReference type="Proteomes" id="UP000502248"/>
    </source>
</evidence>
<dbReference type="InterPro" id="IPR003313">
    <property type="entry name" value="AraC-bd"/>
</dbReference>